<sequence>MQYEGAVKEGGRGPSIWDTFTHTHPEKIADRTNGDVADDFYHRYKEDVARMKQMGLDAFRFSISWSRILPNGNGKVNEEGVRYYKQFINELVHNGIKPLVTLHHWDSPQALEDQYGGFLSPRIVEDYKSYTDICFKEFGDRVKHWITFNEPWAYCTNGYGGGTDAPGRCTPSGPGNCKAGDSSTEPYTVCHHLILAHAAAVRHYNEHYKARQKGTIGITLVTPWFVPYTARGVDVDATQRVLDFMYGWLVTKYSTNLFLMFMDPLTRGDYPQSMRTYLGHRLPSFTKEHSEMVKGTYDFIGINYYNAFYALQLPDSGGTSFFYIYPQGLLDLLQYTRNKYNNPPIYITENDDFEWGGGFKVRFGLHYVDFKDKLTRHWKKSACWYTDFLGKCMKCIPGTTGGSCDLGERRMLLVQSKQLPGWVHLRNLLFILPVYAFLIQFAALAQSEGAAMEGGRGPSIWDIFTHAHSDKIADRSNGDVADDLYHRYKGDVSIMKQIGMDAFRFSISWPRILPHGSLSEGINKEGVEFYNNLINELISSGLQPLVTIFHWDLPQALEDKYGGFLSNRIIEDYVDYAEVCFKEFGDRVKHWITFNEPWTFCSLGYASGTSAPGRCSPWAGNCTAGDSGREPYTVCHNQLLAHASAVKGTQKGKIGITLVSHWFIPYSDSKPDQDAAQRSLDFMFMDPLTRGDYPFSMKAIVGNRLPRFTEQQSELIKGSYDFIGLNYYTTNYAYSVPPSNGLHTSYTTDSQANTTGVRNGIPLGPQAASAWIYIYPPGIRDLLLYTKTRYDNPFNIPSLPLKLALKDDIRVISDLLLTIVLFVAGFAIVSCSTFSRSSFPEDFLFGTAAAAYQNEGAAEEGGKGPSIWDSFTHKHPERIVDRMTGDVAVDFYHRYKDDIKLMKQIGTNAFRFSISWPRILPSLQPFITIFHWDLPQALEDEYGGFLSDRIVKDYVDFAEVCFKEFGDRVKHWITFNEPWTFCSMGYDLGKLAPARCTPQEGRQCLGGNSATEPYTVCHHTLVAHGEAVHLYKQKYQANQKGEIGITLASHWYTPYSPSKADKDATRRSLDFLIGWFMDPLTHGDYPSSMKELVGDRLPKFTKKQSDMINGSYDFVGLNYYTTYYAFDVPPSNNSASKSFTTDSQADSTGMGSQWGPNRSAGLNERSNSSIPLKVALKDDLRVSYHQKHLLYLQRAIRDGVDVRGYFAWSFMDSFEWSSGFTTRFGLYYVDYSDGLKRYPKNSAR</sequence>
<feature type="compositionally biased region" description="Polar residues" evidence="5">
    <location>
        <begin position="1134"/>
        <end position="1156"/>
    </location>
</feature>
<comment type="caution">
    <text evidence="6">The sequence shown here is derived from an EMBL/GenBank/DDBJ whole genome shotgun (WGS) entry which is preliminary data.</text>
</comment>
<dbReference type="STRING" id="4615.A0A199VDP1"/>
<evidence type="ECO:0000313" key="7">
    <source>
        <dbReference type="Proteomes" id="UP000092600"/>
    </source>
</evidence>
<reference evidence="6 7" key="1">
    <citation type="journal article" date="2016" name="DNA Res.">
        <title>The draft genome of MD-2 pineapple using hybrid error correction of long reads.</title>
        <authorList>
            <person name="Redwan R.M."/>
            <person name="Saidin A."/>
            <person name="Kumar S.V."/>
        </authorList>
    </citation>
    <scope>NUCLEOTIDE SEQUENCE [LARGE SCALE GENOMIC DNA]</scope>
    <source>
        <strain evidence="7">cv. MD2</strain>
        <tissue evidence="6">Leaf</tissue>
    </source>
</reference>
<evidence type="ECO:0000256" key="2">
    <source>
        <dbReference type="ARBA" id="ARBA00022729"/>
    </source>
</evidence>
<keyword evidence="3" id="KW-0378">Hydrolase</keyword>
<protein>
    <submittedName>
        <fullName evidence="6">Beta-glucosidase 12</fullName>
    </submittedName>
</protein>
<dbReference type="PANTHER" id="PTHR10353:SF267">
    <property type="entry name" value="BETA-GLUCOSIDASE"/>
    <property type="match status" value="1"/>
</dbReference>
<dbReference type="FunFam" id="3.20.20.80:FF:000020">
    <property type="entry name" value="Beta-glucosidase 12"/>
    <property type="match status" value="3"/>
</dbReference>
<keyword evidence="4" id="KW-1015">Disulfide bond</keyword>
<dbReference type="Gene3D" id="3.20.20.80">
    <property type="entry name" value="Glycosidases"/>
    <property type="match status" value="4"/>
</dbReference>
<dbReference type="PROSITE" id="PS00653">
    <property type="entry name" value="GLYCOSYL_HYDROL_F1_2"/>
    <property type="match status" value="1"/>
</dbReference>
<keyword evidence="2" id="KW-0732">Signal</keyword>
<dbReference type="GO" id="GO:0005975">
    <property type="term" value="P:carbohydrate metabolic process"/>
    <property type="evidence" value="ECO:0007669"/>
    <property type="project" value="InterPro"/>
</dbReference>
<dbReference type="PRINTS" id="PR00131">
    <property type="entry name" value="GLHYDRLASE1"/>
</dbReference>
<dbReference type="Pfam" id="PF00232">
    <property type="entry name" value="Glyco_hydro_1"/>
    <property type="match status" value="6"/>
</dbReference>
<organism evidence="6 7">
    <name type="scientific">Ananas comosus</name>
    <name type="common">Pineapple</name>
    <name type="synonym">Ananas ananas</name>
    <dbReference type="NCBI Taxonomy" id="4615"/>
    <lineage>
        <taxon>Eukaryota</taxon>
        <taxon>Viridiplantae</taxon>
        <taxon>Streptophyta</taxon>
        <taxon>Embryophyta</taxon>
        <taxon>Tracheophyta</taxon>
        <taxon>Spermatophyta</taxon>
        <taxon>Magnoliopsida</taxon>
        <taxon>Liliopsida</taxon>
        <taxon>Poales</taxon>
        <taxon>Bromeliaceae</taxon>
        <taxon>Bromelioideae</taxon>
        <taxon>Ananas</taxon>
    </lineage>
</organism>
<feature type="region of interest" description="Disordered" evidence="5">
    <location>
        <begin position="1134"/>
        <end position="1165"/>
    </location>
</feature>
<evidence type="ECO:0000256" key="4">
    <source>
        <dbReference type="ARBA" id="ARBA00023157"/>
    </source>
</evidence>
<feature type="non-terminal residue" evidence="6">
    <location>
        <position position="1244"/>
    </location>
</feature>
<evidence type="ECO:0000256" key="3">
    <source>
        <dbReference type="ARBA" id="ARBA00022801"/>
    </source>
</evidence>
<evidence type="ECO:0000256" key="5">
    <source>
        <dbReference type="SAM" id="MobiDB-lite"/>
    </source>
</evidence>
<name>A0A199VDP1_ANACO</name>
<accession>A0A199VDP1</accession>
<dbReference type="InterPro" id="IPR033132">
    <property type="entry name" value="GH_1_N_CS"/>
</dbReference>
<dbReference type="GO" id="GO:0004565">
    <property type="term" value="F:beta-galactosidase activity"/>
    <property type="evidence" value="ECO:0007669"/>
    <property type="project" value="UniProtKB-ARBA"/>
</dbReference>
<dbReference type="SUPFAM" id="SSF51445">
    <property type="entry name" value="(Trans)glycosidases"/>
    <property type="match status" value="3"/>
</dbReference>
<comment type="similarity">
    <text evidence="1">Belongs to the glycosyl hydrolase 1 family.</text>
</comment>
<evidence type="ECO:0000313" key="6">
    <source>
        <dbReference type="EMBL" id="OAY75214.1"/>
    </source>
</evidence>
<dbReference type="EMBL" id="LSRQ01002172">
    <property type="protein sequence ID" value="OAY75214.1"/>
    <property type="molecule type" value="Genomic_DNA"/>
</dbReference>
<dbReference type="AlphaFoldDB" id="A0A199VDP1"/>
<gene>
    <name evidence="6" type="ORF">ACMD2_18358</name>
</gene>
<dbReference type="Proteomes" id="UP000092600">
    <property type="component" value="Unassembled WGS sequence"/>
</dbReference>
<dbReference type="InterPro" id="IPR017853">
    <property type="entry name" value="GH"/>
</dbReference>
<dbReference type="GO" id="GO:0033907">
    <property type="term" value="F:beta-D-fucosidase activity"/>
    <property type="evidence" value="ECO:0007669"/>
    <property type="project" value="UniProtKB-ARBA"/>
</dbReference>
<proteinExistence type="inferred from homology"/>
<dbReference type="InterPro" id="IPR001360">
    <property type="entry name" value="Glyco_hydro_1"/>
</dbReference>
<dbReference type="GO" id="GO:0008422">
    <property type="term" value="F:beta-glucosidase activity"/>
    <property type="evidence" value="ECO:0007669"/>
    <property type="project" value="TreeGrafter"/>
</dbReference>
<dbReference type="PANTHER" id="PTHR10353">
    <property type="entry name" value="GLYCOSYL HYDROLASE"/>
    <property type="match status" value="1"/>
</dbReference>
<evidence type="ECO:0000256" key="1">
    <source>
        <dbReference type="ARBA" id="ARBA00010838"/>
    </source>
</evidence>